<keyword evidence="4" id="KW-0067">ATP-binding</keyword>
<protein>
    <submittedName>
        <fullName evidence="4">ATP-binding protein</fullName>
    </submittedName>
</protein>
<organism evidence="4 5">
    <name type="scientific">Azospirillum griseum</name>
    <dbReference type="NCBI Taxonomy" id="2496639"/>
    <lineage>
        <taxon>Bacteria</taxon>
        <taxon>Pseudomonadati</taxon>
        <taxon>Pseudomonadota</taxon>
        <taxon>Alphaproteobacteria</taxon>
        <taxon>Rhodospirillales</taxon>
        <taxon>Azospirillaceae</taxon>
        <taxon>Azospirillum</taxon>
    </lineage>
</organism>
<comment type="caution">
    <text evidence="4">The sequence shown here is derived from an EMBL/GenBank/DDBJ whole genome shotgun (WGS) entry which is preliminary data.</text>
</comment>
<dbReference type="RefSeq" id="WP_148105306.1">
    <property type="nucleotide sequence ID" value="NZ_RXMA01000053.1"/>
</dbReference>
<gene>
    <name evidence="4" type="ORF">EJ903_25375</name>
</gene>
<feature type="non-terminal residue" evidence="4">
    <location>
        <position position="1"/>
    </location>
</feature>
<keyword evidence="2" id="KW-0472">Membrane</keyword>
<keyword evidence="4" id="KW-0547">Nucleotide-binding</keyword>
<dbReference type="InterPro" id="IPR027417">
    <property type="entry name" value="P-loop_NTPase"/>
</dbReference>
<evidence type="ECO:0000259" key="3">
    <source>
        <dbReference type="Pfam" id="PF13401"/>
    </source>
</evidence>
<dbReference type="Gene3D" id="3.40.50.300">
    <property type="entry name" value="P-loop containing nucleotide triphosphate hydrolases"/>
    <property type="match status" value="1"/>
</dbReference>
<keyword evidence="2" id="KW-1133">Transmembrane helix</keyword>
<dbReference type="SUPFAM" id="SSF52540">
    <property type="entry name" value="P-loop containing nucleoside triphosphate hydrolases"/>
    <property type="match status" value="1"/>
</dbReference>
<dbReference type="GO" id="GO:0005524">
    <property type="term" value="F:ATP binding"/>
    <property type="evidence" value="ECO:0007669"/>
    <property type="project" value="UniProtKB-KW"/>
</dbReference>
<evidence type="ECO:0000313" key="4">
    <source>
        <dbReference type="EMBL" id="RTR12491.1"/>
    </source>
</evidence>
<feature type="transmembrane region" description="Helical" evidence="2">
    <location>
        <begin position="185"/>
        <end position="212"/>
    </location>
</feature>
<keyword evidence="2" id="KW-0812">Transmembrane</keyword>
<evidence type="ECO:0000256" key="1">
    <source>
        <dbReference type="SAM" id="MobiDB-lite"/>
    </source>
</evidence>
<sequence length="490" mass="54412">SLPAATPAENPRPHHKPSRFIYFESAPYVGRNPNTTDYLYRLHNDYERVLQKDLSAIIHPVETTASGFALIGCSGIGKTRSVERILHLYPKVIHHQEPFSLEQVVWLKLECPHKGSVKQLCISFFHEMDKLLHTRYAARYGSSRLSIDTMVVHMAEVADRHALGLLVIDEIQHLVRARGTGRDDLLTFLVALVNTIGIPVMIVGTPAAMPLLQSAFREARRASGLGSLIWERHAEDATWNHFIDRMWRYQWTREPTPLTDDLRRVLYAESQGIVDLVVKLYMLAQLQVIQLNAVTGRDKSERLTIGLFKHVAADAFRLLAPMITALRQNDRAALEKYDDLRPLDDYVFQAFQTATARLTPTPAKPTAEPPEPLPIFPAQDGSEAVLISLEGLGLARDIAQVLLTQAKAENPGLGPLDLVATIAAKLRERGPEVKPVKPRRNQQKTPMPARPIDPVDLRVIVSTATSAGATGYDALLAAGVVKPPLQDIAA</sequence>
<dbReference type="EMBL" id="RXMA01000053">
    <property type="protein sequence ID" value="RTR12491.1"/>
    <property type="molecule type" value="Genomic_DNA"/>
</dbReference>
<dbReference type="GO" id="GO:0016887">
    <property type="term" value="F:ATP hydrolysis activity"/>
    <property type="evidence" value="ECO:0007669"/>
    <property type="project" value="InterPro"/>
</dbReference>
<dbReference type="Proteomes" id="UP000277007">
    <property type="component" value="Unassembled WGS sequence"/>
</dbReference>
<dbReference type="OrthoDB" id="5288220at2"/>
<name>A0A431VA01_9PROT</name>
<proteinExistence type="predicted"/>
<dbReference type="AlphaFoldDB" id="A0A431VA01"/>
<keyword evidence="5" id="KW-1185">Reference proteome</keyword>
<evidence type="ECO:0000313" key="5">
    <source>
        <dbReference type="Proteomes" id="UP000277007"/>
    </source>
</evidence>
<evidence type="ECO:0000256" key="2">
    <source>
        <dbReference type="SAM" id="Phobius"/>
    </source>
</evidence>
<dbReference type="Pfam" id="PF13401">
    <property type="entry name" value="AAA_22"/>
    <property type="match status" value="1"/>
</dbReference>
<feature type="domain" description="ORC1/DEAH AAA+ ATPase" evidence="3">
    <location>
        <begin position="64"/>
        <end position="208"/>
    </location>
</feature>
<reference evidence="4 5" key="1">
    <citation type="submission" date="2018-12" db="EMBL/GenBank/DDBJ databases">
        <authorList>
            <person name="Yang Y."/>
        </authorList>
    </citation>
    <scope>NUCLEOTIDE SEQUENCE [LARGE SCALE GENOMIC DNA]</scope>
    <source>
        <strain evidence="4 5">L-25-5w-1</strain>
    </source>
</reference>
<accession>A0A431VA01</accession>
<dbReference type="InterPro" id="IPR049945">
    <property type="entry name" value="AAA_22"/>
</dbReference>
<feature type="region of interest" description="Disordered" evidence="1">
    <location>
        <begin position="431"/>
        <end position="451"/>
    </location>
</feature>